<feature type="non-terminal residue" evidence="1">
    <location>
        <position position="1"/>
    </location>
</feature>
<keyword evidence="2" id="KW-1185">Reference proteome</keyword>
<dbReference type="InterPro" id="IPR013320">
    <property type="entry name" value="ConA-like_dom_sf"/>
</dbReference>
<dbReference type="Gene3D" id="2.60.120.200">
    <property type="match status" value="1"/>
</dbReference>
<evidence type="ECO:0000313" key="2">
    <source>
        <dbReference type="Proteomes" id="UP000596742"/>
    </source>
</evidence>
<dbReference type="PANTHER" id="PTHR24035">
    <property type="entry name" value="MULTIPLE EPIDERMAL GROWTH FACTOR-LIKE DOMAINS PROTEIN"/>
    <property type="match status" value="1"/>
</dbReference>
<accession>A0A8B6FS01</accession>
<protein>
    <submittedName>
        <fullName evidence="1">Uncharacterized protein</fullName>
    </submittedName>
</protein>
<gene>
    <name evidence="1" type="ORF">MGAL_10B083521</name>
</gene>
<proteinExistence type="predicted"/>
<dbReference type="InterPro" id="IPR052108">
    <property type="entry name" value="MEGF/SIB"/>
</dbReference>
<reference evidence="1" key="1">
    <citation type="submission" date="2018-11" db="EMBL/GenBank/DDBJ databases">
        <authorList>
            <person name="Alioto T."/>
            <person name="Alioto T."/>
        </authorList>
    </citation>
    <scope>NUCLEOTIDE SEQUENCE</scope>
</reference>
<organism evidence="1 2">
    <name type="scientific">Mytilus galloprovincialis</name>
    <name type="common">Mediterranean mussel</name>
    <dbReference type="NCBI Taxonomy" id="29158"/>
    <lineage>
        <taxon>Eukaryota</taxon>
        <taxon>Metazoa</taxon>
        <taxon>Spiralia</taxon>
        <taxon>Lophotrochozoa</taxon>
        <taxon>Mollusca</taxon>
        <taxon>Bivalvia</taxon>
        <taxon>Autobranchia</taxon>
        <taxon>Pteriomorphia</taxon>
        <taxon>Mytilida</taxon>
        <taxon>Mytiloidea</taxon>
        <taxon>Mytilidae</taxon>
        <taxon>Mytilinae</taxon>
        <taxon>Mytilus</taxon>
    </lineage>
</organism>
<dbReference type="PANTHER" id="PTHR24035:SF109">
    <property type="entry name" value="PROTEIN DRAPER"/>
    <property type="match status" value="1"/>
</dbReference>
<evidence type="ECO:0000313" key="1">
    <source>
        <dbReference type="EMBL" id="VDI52851.1"/>
    </source>
</evidence>
<dbReference type="SUPFAM" id="SSF49899">
    <property type="entry name" value="Concanavalin A-like lectins/glucanases"/>
    <property type="match status" value="1"/>
</dbReference>
<sequence>GTTTDGHHTLYASNDSNTWNSGTVLYIGTFLPTDIYFDAVFRVLTYVPPVSSPVTEHELCEIGIIGCPPTHYGPLCNTTCPQNCNGPCDLESGICILCCMNGWTGDRCENECNDRSYGKDCLEKCSANCWNTTCNHVTGKCIGGCKDGWQGFNCSQTCVDGQFGKNCSGFCEGCVSSICHHVSGLCDNTTSCNPGYEHTGKCNISCDDGDFGIGCAQKCYCHSAPCNKSEGTCPLGGCKAGFYGQSCNQGLFTLTKANLELLWPFDSKAYAREVNINSTTQDDSAGCEMTFTNIKPSGFPVQSTAFDGSSHYDIRIEGVAVNDFSLSFWLNTAKQHGALFHYKADDPNTDLKDIKLWLDTKKIHFARVLQTTTETGICGSSASEDTWYYISYGIDKVTGKMWMYMGTSKVYDKDESYKDNVIFPVPGTLRVGGMFDNSAGNFEGSITCIGFHSDSVPSSSLTKTPCTSSSRSTFTPSCSSSIRGNYGGSKGRFLLYSGSINALEEMFSVNTCGVVSCGSMCLKRGECLYIQYDKLTPGCKRCYLFKVGTGNAISTNGLFYQLSFFV</sequence>
<comment type="caution">
    <text evidence="1">The sequence shown here is derived from an EMBL/GenBank/DDBJ whole genome shotgun (WGS) entry which is preliminary data.</text>
</comment>
<dbReference type="EMBL" id="UYJE01007226">
    <property type="protein sequence ID" value="VDI52851.1"/>
    <property type="molecule type" value="Genomic_DNA"/>
</dbReference>
<dbReference type="Gene3D" id="2.170.300.10">
    <property type="entry name" value="Tie2 ligand-binding domain superfamily"/>
    <property type="match status" value="1"/>
</dbReference>
<dbReference type="AlphaFoldDB" id="A0A8B6FS01"/>
<dbReference type="OrthoDB" id="10252017at2759"/>
<dbReference type="Proteomes" id="UP000596742">
    <property type="component" value="Unassembled WGS sequence"/>
</dbReference>
<name>A0A8B6FS01_MYTGA</name>